<dbReference type="Proteomes" id="UP001631969">
    <property type="component" value="Unassembled WGS sequence"/>
</dbReference>
<proteinExistence type="predicted"/>
<dbReference type="EMBL" id="JBJURJ010000008">
    <property type="protein sequence ID" value="MFM9329505.1"/>
    <property type="molecule type" value="Genomic_DNA"/>
</dbReference>
<protein>
    <submittedName>
        <fullName evidence="1">Uncharacterized protein</fullName>
    </submittedName>
</protein>
<evidence type="ECO:0000313" key="2">
    <source>
        <dbReference type="Proteomes" id="UP001631969"/>
    </source>
</evidence>
<comment type="caution">
    <text evidence="1">The sequence shown here is derived from an EMBL/GenBank/DDBJ whole genome shotgun (WGS) entry which is preliminary data.</text>
</comment>
<reference evidence="1" key="1">
    <citation type="submission" date="2024-12" db="EMBL/GenBank/DDBJ databases">
        <authorList>
            <person name="Wu N."/>
        </authorList>
    </citation>
    <scope>NUCLEOTIDE SEQUENCE</scope>
    <source>
        <strain evidence="1">P15</strain>
    </source>
</reference>
<keyword evidence="2" id="KW-1185">Reference proteome</keyword>
<gene>
    <name evidence="1" type="ORF">ACI1P1_14525</name>
</gene>
<name>A0ACC7NYC6_9BACL</name>
<organism evidence="1 2">
    <name type="scientific">Paenibacillus mesotrionivorans</name>
    <dbReference type="NCBI Taxonomy" id="3160968"/>
    <lineage>
        <taxon>Bacteria</taxon>
        <taxon>Bacillati</taxon>
        <taxon>Bacillota</taxon>
        <taxon>Bacilli</taxon>
        <taxon>Bacillales</taxon>
        <taxon>Paenibacillaceae</taxon>
        <taxon>Paenibacillus</taxon>
    </lineage>
</organism>
<sequence length="132" mass="15238">MNISDLEKITTNLGPMDLGQIDLLVDQGFYTNRSDFIRIAIRRQLDSHSEEIKEFKHRKYFAFGALEFDRNRLVEAKEEGVKIDVKIVGALIIANDVTKELAEETFGNIRIYGIIRAPEPVKKWLVLMNDKK</sequence>
<evidence type="ECO:0000313" key="1">
    <source>
        <dbReference type="EMBL" id="MFM9329505.1"/>
    </source>
</evidence>
<accession>A0ACC7NYC6</accession>